<evidence type="ECO:0000259" key="7">
    <source>
        <dbReference type="SMART" id="SM01005"/>
    </source>
</evidence>
<comment type="similarity">
    <text evidence="4">Belongs to the alanine racemase family.</text>
</comment>
<dbReference type="InterPro" id="IPR020622">
    <property type="entry name" value="Ala_racemase_pyridoxalP-BS"/>
</dbReference>
<feature type="domain" description="Alanine racemase C-terminal" evidence="7">
    <location>
        <begin position="255"/>
        <end position="382"/>
    </location>
</feature>
<keyword evidence="2 4" id="KW-0663">Pyridoxal phosphate</keyword>
<dbReference type="UniPathway" id="UPA00042">
    <property type="reaction ID" value="UER00497"/>
</dbReference>
<dbReference type="GO" id="GO:0030170">
    <property type="term" value="F:pyridoxal phosphate binding"/>
    <property type="evidence" value="ECO:0007669"/>
    <property type="project" value="UniProtKB-UniRule"/>
</dbReference>
<feature type="modified residue" description="N6-(pyridoxal phosphate)lysine" evidence="4 5">
    <location>
        <position position="44"/>
    </location>
</feature>
<feature type="binding site" evidence="4 6">
    <location>
        <position position="142"/>
    </location>
    <ligand>
        <name>substrate</name>
    </ligand>
</feature>
<dbReference type="PANTHER" id="PTHR30511">
    <property type="entry name" value="ALANINE RACEMASE"/>
    <property type="match status" value="1"/>
</dbReference>
<dbReference type="CDD" id="cd00430">
    <property type="entry name" value="PLPDE_III_AR"/>
    <property type="match status" value="1"/>
</dbReference>
<dbReference type="Pfam" id="PF01168">
    <property type="entry name" value="Ala_racemase_N"/>
    <property type="match status" value="1"/>
</dbReference>
<dbReference type="KEGG" id="mik:FOE78_06435"/>
<dbReference type="InterPro" id="IPR011079">
    <property type="entry name" value="Ala_racemase_C"/>
</dbReference>
<dbReference type="GO" id="GO:0030632">
    <property type="term" value="P:D-alanine biosynthetic process"/>
    <property type="evidence" value="ECO:0007669"/>
    <property type="project" value="UniProtKB-UniRule"/>
</dbReference>
<dbReference type="SUPFAM" id="SSF51419">
    <property type="entry name" value="PLP-binding barrel"/>
    <property type="match status" value="1"/>
</dbReference>
<dbReference type="HAMAP" id="MF_01201">
    <property type="entry name" value="Ala_racemase"/>
    <property type="match status" value="1"/>
</dbReference>
<proteinExistence type="inferred from homology"/>
<dbReference type="AlphaFoldDB" id="A0A516PWN5"/>
<dbReference type="Gene3D" id="2.40.37.10">
    <property type="entry name" value="Lyase, Ornithine Decarboxylase, Chain A, domain 1"/>
    <property type="match status" value="1"/>
</dbReference>
<feature type="active site" description="Proton acceptor; specific for D-alanine" evidence="4">
    <location>
        <position position="44"/>
    </location>
</feature>
<dbReference type="Proteomes" id="UP000319263">
    <property type="component" value="Chromosome"/>
</dbReference>
<evidence type="ECO:0000256" key="3">
    <source>
        <dbReference type="ARBA" id="ARBA00023235"/>
    </source>
</evidence>
<dbReference type="InterPro" id="IPR001608">
    <property type="entry name" value="Ala_racemase_N"/>
</dbReference>
<comment type="pathway">
    <text evidence="4">Amino-acid biosynthesis; D-alanine biosynthesis; D-alanine from L-alanine: step 1/1.</text>
</comment>
<sequence length="394" mass="41345">MTSDRTAGIAARTASAEVDLAAFRRNVRRLHDHVGDVSIMVVVKADGYGHGMINCAAAARAAGAAWVGTATPTEALALRASGDRGRLLCWLYGPDEDLEPVVAADIDLTVHSPEQLASVVAAAAAIKTTARVQLKVDTGLSRNGSPMRDWPDLCAEAADAERAGAVAVTGIWSHFAAADEPGHPSVARQQQAFAEALTVSQQAGLTPEVRHLANSAGAITLPEARYDLVRLGIGCYGIEPVPGQAVAAGLELEPVMTLRAQLVNVKPLAAGEGVSYGHTWIADHDTVVGLVPLGYGDGIPVHASNRAEVQVGGRRAPIRGRVCMDQFVVDLGPDAEDQIGDEVIIFSGADRGPTAQDWAQACDTIGYEIVTRIGARVPRRIVADHDHDPQAGNR</sequence>
<feature type="binding site" evidence="4 6">
    <location>
        <position position="324"/>
    </location>
    <ligand>
        <name>substrate</name>
    </ligand>
</feature>
<dbReference type="Gene3D" id="3.20.20.10">
    <property type="entry name" value="Alanine racemase"/>
    <property type="match status" value="1"/>
</dbReference>
<dbReference type="PANTHER" id="PTHR30511:SF0">
    <property type="entry name" value="ALANINE RACEMASE, CATABOLIC-RELATED"/>
    <property type="match status" value="1"/>
</dbReference>
<evidence type="ECO:0000256" key="2">
    <source>
        <dbReference type="ARBA" id="ARBA00022898"/>
    </source>
</evidence>
<dbReference type="EC" id="5.1.1.1" evidence="4"/>
<evidence type="ECO:0000313" key="9">
    <source>
        <dbReference type="Proteomes" id="UP000319263"/>
    </source>
</evidence>
<dbReference type="Pfam" id="PF00842">
    <property type="entry name" value="Ala_racemase_C"/>
    <property type="match status" value="1"/>
</dbReference>
<dbReference type="EMBL" id="CP041692">
    <property type="protein sequence ID" value="QDP95593.1"/>
    <property type="molecule type" value="Genomic_DNA"/>
</dbReference>
<feature type="active site" description="Proton acceptor; specific for L-alanine" evidence="4">
    <location>
        <position position="276"/>
    </location>
</feature>
<dbReference type="RefSeq" id="WP_143985561.1">
    <property type="nucleotide sequence ID" value="NZ_CP041692.1"/>
</dbReference>
<comment type="catalytic activity">
    <reaction evidence="4">
        <text>L-alanine = D-alanine</text>
        <dbReference type="Rhea" id="RHEA:20249"/>
        <dbReference type="ChEBI" id="CHEBI:57416"/>
        <dbReference type="ChEBI" id="CHEBI:57972"/>
        <dbReference type="EC" id="5.1.1.1"/>
    </reaction>
</comment>
<dbReference type="GO" id="GO:0008784">
    <property type="term" value="F:alanine racemase activity"/>
    <property type="evidence" value="ECO:0007669"/>
    <property type="project" value="UniProtKB-UniRule"/>
</dbReference>
<dbReference type="SMART" id="SM01005">
    <property type="entry name" value="Ala_racemase_C"/>
    <property type="match status" value="1"/>
</dbReference>
<comment type="cofactor">
    <cofactor evidence="1 4 5">
        <name>pyridoxal 5'-phosphate</name>
        <dbReference type="ChEBI" id="CHEBI:597326"/>
    </cofactor>
</comment>
<dbReference type="PRINTS" id="PR00992">
    <property type="entry name" value="ALARACEMASE"/>
</dbReference>
<evidence type="ECO:0000256" key="5">
    <source>
        <dbReference type="PIRSR" id="PIRSR600821-50"/>
    </source>
</evidence>
<evidence type="ECO:0000256" key="6">
    <source>
        <dbReference type="PIRSR" id="PIRSR600821-52"/>
    </source>
</evidence>
<dbReference type="InterPro" id="IPR009006">
    <property type="entry name" value="Ala_racemase/Decarboxylase_C"/>
</dbReference>
<reference evidence="8 9" key="1">
    <citation type="submission" date="2019-07" db="EMBL/GenBank/DDBJ databases">
        <title>Microlunatus dokdonensis sp. nov. isolated from the rhizospheric soil of the wild plant Elymus tsukushiensis.</title>
        <authorList>
            <person name="Ghim S.-Y."/>
            <person name="Hwang Y.-J."/>
            <person name="Son J.-S."/>
            <person name="Shin J.-H."/>
        </authorList>
    </citation>
    <scope>NUCLEOTIDE SEQUENCE [LARGE SCALE GENOMIC DNA]</scope>
    <source>
        <strain evidence="8 9">KUDC0627</strain>
    </source>
</reference>
<dbReference type="NCBIfam" id="TIGR00492">
    <property type="entry name" value="alr"/>
    <property type="match status" value="1"/>
</dbReference>
<keyword evidence="9" id="KW-1185">Reference proteome</keyword>
<evidence type="ECO:0000313" key="8">
    <source>
        <dbReference type="EMBL" id="QDP95593.1"/>
    </source>
</evidence>
<evidence type="ECO:0000256" key="1">
    <source>
        <dbReference type="ARBA" id="ARBA00001933"/>
    </source>
</evidence>
<dbReference type="InterPro" id="IPR000821">
    <property type="entry name" value="Ala_racemase"/>
</dbReference>
<dbReference type="GO" id="GO:0005829">
    <property type="term" value="C:cytosol"/>
    <property type="evidence" value="ECO:0007669"/>
    <property type="project" value="TreeGrafter"/>
</dbReference>
<comment type="function">
    <text evidence="4">Catalyzes the interconversion of L-alanine and D-alanine. May also act on other amino acids.</text>
</comment>
<gene>
    <name evidence="8" type="primary">alr</name>
    <name evidence="8" type="ORF">FOE78_06435</name>
</gene>
<name>A0A516PWN5_9ACTN</name>
<organism evidence="8 9">
    <name type="scientific">Microlunatus elymi</name>
    <dbReference type="NCBI Taxonomy" id="2596828"/>
    <lineage>
        <taxon>Bacteria</taxon>
        <taxon>Bacillati</taxon>
        <taxon>Actinomycetota</taxon>
        <taxon>Actinomycetes</taxon>
        <taxon>Propionibacteriales</taxon>
        <taxon>Propionibacteriaceae</taxon>
        <taxon>Microlunatus</taxon>
    </lineage>
</organism>
<dbReference type="GO" id="GO:0009252">
    <property type="term" value="P:peptidoglycan biosynthetic process"/>
    <property type="evidence" value="ECO:0007669"/>
    <property type="project" value="TreeGrafter"/>
</dbReference>
<dbReference type="SUPFAM" id="SSF50621">
    <property type="entry name" value="Alanine racemase C-terminal domain-like"/>
    <property type="match status" value="1"/>
</dbReference>
<protein>
    <recommendedName>
        <fullName evidence="4">Alanine racemase</fullName>
        <ecNumber evidence="4">5.1.1.1</ecNumber>
    </recommendedName>
</protein>
<dbReference type="OrthoDB" id="9813814at2"/>
<keyword evidence="3 4" id="KW-0413">Isomerase</keyword>
<evidence type="ECO:0000256" key="4">
    <source>
        <dbReference type="HAMAP-Rule" id="MF_01201"/>
    </source>
</evidence>
<dbReference type="InterPro" id="IPR029066">
    <property type="entry name" value="PLP-binding_barrel"/>
</dbReference>
<accession>A0A516PWN5</accession>
<dbReference type="PROSITE" id="PS00395">
    <property type="entry name" value="ALANINE_RACEMASE"/>
    <property type="match status" value="1"/>
</dbReference>
<dbReference type="FunFam" id="3.20.20.10:FF:000002">
    <property type="entry name" value="Alanine racemase"/>
    <property type="match status" value="1"/>
</dbReference>